<feature type="repeat" description="CXXCXGXG motif" evidence="9">
    <location>
        <begin position="210"/>
        <end position="217"/>
    </location>
</feature>
<dbReference type="PANTHER" id="PTHR43096">
    <property type="entry name" value="DNAJ HOMOLOG 1, MITOCHONDRIAL-RELATED"/>
    <property type="match status" value="1"/>
</dbReference>
<dbReference type="Proteomes" id="UP000548476">
    <property type="component" value="Unassembled WGS sequence"/>
</dbReference>
<evidence type="ECO:0000313" key="14">
    <source>
        <dbReference type="Proteomes" id="UP000548476"/>
    </source>
</evidence>
<dbReference type="CDD" id="cd10747">
    <property type="entry name" value="DnaJ_C"/>
    <property type="match status" value="1"/>
</dbReference>
<dbReference type="FunFam" id="2.60.260.20:FF:000005">
    <property type="entry name" value="Chaperone protein dnaJ 1, mitochondrial"/>
    <property type="match status" value="1"/>
</dbReference>
<dbReference type="PROSITE" id="PS51188">
    <property type="entry name" value="ZF_CR"/>
    <property type="match status" value="1"/>
</dbReference>
<keyword evidence="8 9" id="KW-0143">Chaperone</keyword>
<evidence type="ECO:0000256" key="4">
    <source>
        <dbReference type="ARBA" id="ARBA00022737"/>
    </source>
</evidence>
<dbReference type="InterPro" id="IPR008971">
    <property type="entry name" value="HSP40/DnaJ_pept-bd"/>
</dbReference>
<organism evidence="13 14">
    <name type="scientific">Phytomonospora endophytica</name>
    <dbReference type="NCBI Taxonomy" id="714109"/>
    <lineage>
        <taxon>Bacteria</taxon>
        <taxon>Bacillati</taxon>
        <taxon>Actinomycetota</taxon>
        <taxon>Actinomycetes</taxon>
        <taxon>Micromonosporales</taxon>
        <taxon>Micromonosporaceae</taxon>
        <taxon>Phytomonospora</taxon>
    </lineage>
</organism>
<feature type="repeat" description="CXXCXGXG motif" evidence="9">
    <location>
        <begin position="196"/>
        <end position="203"/>
    </location>
</feature>
<feature type="binding site" evidence="9">
    <location>
        <position position="173"/>
    </location>
    <ligand>
        <name>Zn(2+)</name>
        <dbReference type="ChEBI" id="CHEBI:29105"/>
        <label>2</label>
    </ligand>
</feature>
<comment type="subunit">
    <text evidence="9">Homodimer.</text>
</comment>
<evidence type="ECO:0000259" key="12">
    <source>
        <dbReference type="PROSITE" id="PS51188"/>
    </source>
</evidence>
<dbReference type="Pfam" id="PF01556">
    <property type="entry name" value="DnaJ_C"/>
    <property type="match status" value="1"/>
</dbReference>
<comment type="cofactor">
    <cofactor evidence="9">
        <name>Zn(2+)</name>
        <dbReference type="ChEBI" id="CHEBI:29105"/>
    </cofactor>
    <text evidence="9">Binds 2 Zn(2+) ions per monomer.</text>
</comment>
<comment type="similarity">
    <text evidence="9">Belongs to the DnaJ family.</text>
</comment>
<feature type="binding site" evidence="9">
    <location>
        <position position="170"/>
    </location>
    <ligand>
        <name>Zn(2+)</name>
        <dbReference type="ChEBI" id="CHEBI:29105"/>
        <label>2</label>
    </ligand>
</feature>
<protein>
    <recommendedName>
        <fullName evidence="9">Chaperone protein DnaJ</fullName>
    </recommendedName>
</protein>
<dbReference type="GO" id="GO:0005524">
    <property type="term" value="F:ATP binding"/>
    <property type="evidence" value="ECO:0007669"/>
    <property type="project" value="InterPro"/>
</dbReference>
<evidence type="ECO:0000256" key="6">
    <source>
        <dbReference type="ARBA" id="ARBA00022833"/>
    </source>
</evidence>
<dbReference type="GO" id="GO:0042026">
    <property type="term" value="P:protein refolding"/>
    <property type="evidence" value="ECO:0007669"/>
    <property type="project" value="TreeGrafter"/>
</dbReference>
<dbReference type="GO" id="GO:0005737">
    <property type="term" value="C:cytoplasm"/>
    <property type="evidence" value="ECO:0007669"/>
    <property type="project" value="UniProtKB-SubCell"/>
</dbReference>
<dbReference type="NCBIfam" id="NF008035">
    <property type="entry name" value="PRK10767.1"/>
    <property type="match status" value="1"/>
</dbReference>
<dbReference type="SMART" id="SM00271">
    <property type="entry name" value="DnaJ"/>
    <property type="match status" value="1"/>
</dbReference>
<keyword evidence="2 9" id="KW-0235">DNA replication</keyword>
<evidence type="ECO:0000256" key="5">
    <source>
        <dbReference type="ARBA" id="ARBA00022771"/>
    </source>
</evidence>
<name>A0A841FJQ7_9ACTN</name>
<dbReference type="Pfam" id="PF00226">
    <property type="entry name" value="DnaJ"/>
    <property type="match status" value="1"/>
</dbReference>
<dbReference type="GO" id="GO:0008270">
    <property type="term" value="F:zinc ion binding"/>
    <property type="evidence" value="ECO:0007669"/>
    <property type="project" value="UniProtKB-UniRule"/>
</dbReference>
<dbReference type="CDD" id="cd10719">
    <property type="entry name" value="DnaJ_zf"/>
    <property type="match status" value="1"/>
</dbReference>
<dbReference type="SUPFAM" id="SSF57938">
    <property type="entry name" value="DnaJ/Hsp40 cysteine-rich domain"/>
    <property type="match status" value="1"/>
</dbReference>
<comment type="domain">
    <text evidence="9">The J domain is necessary and sufficient to stimulate DnaK ATPase activity. Zinc center 1 plays an important role in the autonomous, DnaK-independent chaperone activity of DnaJ. Zinc center 2 is essential for interaction with DnaK and for DnaJ activity.</text>
</comment>
<dbReference type="AlphaFoldDB" id="A0A841FJQ7"/>
<keyword evidence="7 9" id="KW-0346">Stress response</keyword>
<evidence type="ECO:0000256" key="3">
    <source>
        <dbReference type="ARBA" id="ARBA00022723"/>
    </source>
</evidence>
<evidence type="ECO:0000256" key="2">
    <source>
        <dbReference type="ARBA" id="ARBA00022705"/>
    </source>
</evidence>
<dbReference type="InterPro" id="IPR001305">
    <property type="entry name" value="HSP_DnaJ_Cys-rich_dom"/>
</dbReference>
<sequence length="387" mass="40556">MRAHVAKDYYGILGVAKDATPDDLKKAYRKLAREFHPDVNPSPEAQEKFKEINAAFEVLSDPQKRQIVDLGGDPLAPGGGGGAGAGGAGPFMDFQDIMDAFFGASGPMGAGPRRGPRSRVRPGSDAILRLDLDLEEAAFGLESPITVDTATVCGTCEGSGAAAGSAPVTCDTCEGSGEVQSVQRTILGQMVTSRPCATCSGFGTVIPNPCPKCAGDGRVRSRRTLTVKIPAGVEDGMRIRLAGQGEVGPGGGPAGDLYVEIHERPHDVFTRKGDDLHCKIKVPMTAAALGTNLTLKTLDGEESVDVNPGTQPGSTLRVRGKGVPRLRGGGARGDLFVHLDVRTPTKLDAEQGELLQKLAQLRDEEIVEVKGGGGFFSRMRDAFNGHA</sequence>
<comment type="caution">
    <text evidence="13">The sequence shown here is derived from an EMBL/GenBank/DDBJ whole genome shotgun (WGS) entry which is preliminary data.</text>
</comment>
<evidence type="ECO:0000259" key="11">
    <source>
        <dbReference type="PROSITE" id="PS50076"/>
    </source>
</evidence>
<dbReference type="InterPro" id="IPR036869">
    <property type="entry name" value="J_dom_sf"/>
</dbReference>
<dbReference type="NCBIfam" id="NF010871">
    <property type="entry name" value="PRK14278.1"/>
    <property type="match status" value="1"/>
</dbReference>
<dbReference type="PROSITE" id="PS50076">
    <property type="entry name" value="DNAJ_2"/>
    <property type="match status" value="1"/>
</dbReference>
<feature type="domain" description="CR-type" evidence="12">
    <location>
        <begin position="140"/>
        <end position="222"/>
    </location>
</feature>
<feature type="repeat" description="CXXCXGXG motif" evidence="9">
    <location>
        <begin position="170"/>
        <end position="177"/>
    </location>
</feature>
<feature type="binding site" evidence="9">
    <location>
        <position position="196"/>
    </location>
    <ligand>
        <name>Zn(2+)</name>
        <dbReference type="ChEBI" id="CHEBI:29105"/>
        <label>2</label>
    </ligand>
</feature>
<dbReference type="Gene3D" id="2.60.260.20">
    <property type="entry name" value="Urease metallochaperone UreE, N-terminal domain"/>
    <property type="match status" value="2"/>
</dbReference>
<feature type="zinc finger region" description="CR-type" evidence="10">
    <location>
        <begin position="140"/>
        <end position="222"/>
    </location>
</feature>
<keyword evidence="3 9" id="KW-0479">Metal-binding</keyword>
<dbReference type="SUPFAM" id="SSF46565">
    <property type="entry name" value="Chaperone J-domain"/>
    <property type="match status" value="1"/>
</dbReference>
<accession>A0A841FJQ7</accession>
<keyword evidence="14" id="KW-1185">Reference proteome</keyword>
<dbReference type="EMBL" id="JACHGT010000004">
    <property type="protein sequence ID" value="MBB6034068.1"/>
    <property type="molecule type" value="Genomic_DNA"/>
</dbReference>
<feature type="binding site" evidence="9">
    <location>
        <position position="213"/>
    </location>
    <ligand>
        <name>Zn(2+)</name>
        <dbReference type="ChEBI" id="CHEBI:29105"/>
        <label>1</label>
    </ligand>
</feature>
<evidence type="ECO:0000256" key="9">
    <source>
        <dbReference type="HAMAP-Rule" id="MF_01152"/>
    </source>
</evidence>
<dbReference type="InterPro" id="IPR012724">
    <property type="entry name" value="DnaJ"/>
</dbReference>
<keyword evidence="5 9" id="KW-0863">Zinc-finger</keyword>
<reference evidence="13 14" key="1">
    <citation type="submission" date="2020-08" db="EMBL/GenBank/DDBJ databases">
        <title>Genomic Encyclopedia of Type Strains, Phase IV (KMG-IV): sequencing the most valuable type-strain genomes for metagenomic binning, comparative biology and taxonomic classification.</title>
        <authorList>
            <person name="Goeker M."/>
        </authorList>
    </citation>
    <scope>NUCLEOTIDE SEQUENCE [LARGE SCALE GENOMIC DNA]</scope>
    <source>
        <strain evidence="13 14">YIM 65646</strain>
    </source>
</reference>
<feature type="binding site" evidence="9">
    <location>
        <position position="199"/>
    </location>
    <ligand>
        <name>Zn(2+)</name>
        <dbReference type="ChEBI" id="CHEBI:29105"/>
        <label>2</label>
    </ligand>
</feature>
<dbReference type="GO" id="GO:0006260">
    <property type="term" value="P:DNA replication"/>
    <property type="evidence" value="ECO:0007669"/>
    <property type="project" value="UniProtKB-KW"/>
</dbReference>
<feature type="domain" description="J" evidence="11">
    <location>
        <begin position="8"/>
        <end position="72"/>
    </location>
</feature>
<dbReference type="NCBIfam" id="TIGR02349">
    <property type="entry name" value="DnaJ_bact"/>
    <property type="match status" value="1"/>
</dbReference>
<dbReference type="Gene3D" id="1.10.287.110">
    <property type="entry name" value="DnaJ domain"/>
    <property type="match status" value="1"/>
</dbReference>
<feature type="binding site" evidence="9">
    <location>
        <position position="153"/>
    </location>
    <ligand>
        <name>Zn(2+)</name>
        <dbReference type="ChEBI" id="CHEBI:29105"/>
        <label>1</label>
    </ligand>
</feature>
<dbReference type="PANTHER" id="PTHR43096:SF48">
    <property type="entry name" value="CHAPERONE PROTEIN DNAJ"/>
    <property type="match status" value="1"/>
</dbReference>
<dbReference type="InterPro" id="IPR036410">
    <property type="entry name" value="HSP_DnaJ_Cys-rich_dom_sf"/>
</dbReference>
<evidence type="ECO:0000313" key="13">
    <source>
        <dbReference type="EMBL" id="MBB6034068.1"/>
    </source>
</evidence>
<dbReference type="PRINTS" id="PR00625">
    <property type="entry name" value="JDOMAIN"/>
</dbReference>
<dbReference type="GO" id="GO:0051082">
    <property type="term" value="F:unfolded protein binding"/>
    <property type="evidence" value="ECO:0007669"/>
    <property type="project" value="UniProtKB-UniRule"/>
</dbReference>
<dbReference type="Pfam" id="PF00684">
    <property type="entry name" value="DnaJ_CXXCXGXG"/>
    <property type="match status" value="1"/>
</dbReference>
<keyword evidence="6 9" id="KW-0862">Zinc</keyword>
<dbReference type="Gene3D" id="6.20.20.10">
    <property type="match status" value="2"/>
</dbReference>
<feature type="binding site" evidence="9">
    <location>
        <position position="156"/>
    </location>
    <ligand>
        <name>Zn(2+)</name>
        <dbReference type="ChEBI" id="CHEBI:29105"/>
        <label>1</label>
    </ligand>
</feature>
<evidence type="ECO:0000256" key="1">
    <source>
        <dbReference type="ARBA" id="ARBA00022490"/>
    </source>
</evidence>
<feature type="binding site" evidence="9">
    <location>
        <position position="210"/>
    </location>
    <ligand>
        <name>Zn(2+)</name>
        <dbReference type="ChEBI" id="CHEBI:29105"/>
        <label>1</label>
    </ligand>
</feature>
<proteinExistence type="inferred from homology"/>
<evidence type="ECO:0000256" key="10">
    <source>
        <dbReference type="PROSITE-ProRule" id="PRU00546"/>
    </source>
</evidence>
<evidence type="ECO:0000256" key="7">
    <source>
        <dbReference type="ARBA" id="ARBA00023016"/>
    </source>
</evidence>
<comment type="function">
    <text evidence="9">Participates actively in the response to hyperosmotic and heat shock by preventing the aggregation of stress-denatured proteins and by disaggregating proteins, also in an autonomous, DnaK-independent fashion. Unfolded proteins bind initially to DnaJ; upon interaction with the DnaJ-bound protein, DnaK hydrolyzes its bound ATP, resulting in the formation of a stable complex. GrpE releases ADP from DnaK; ATP binding to DnaK triggers the release of the substrate protein, thus completing the reaction cycle. Several rounds of ATP-dependent interactions between DnaJ, DnaK and GrpE are required for fully efficient folding. Also involved, together with DnaK and GrpE, in the DNA replication of plasmids through activation of initiation proteins.</text>
</comment>
<feature type="repeat" description="CXXCXGXG motif" evidence="9">
    <location>
        <begin position="153"/>
        <end position="160"/>
    </location>
</feature>
<dbReference type="CDD" id="cd06257">
    <property type="entry name" value="DnaJ"/>
    <property type="match status" value="1"/>
</dbReference>
<comment type="subcellular location">
    <subcellularLocation>
        <location evidence="9">Cytoplasm</location>
    </subcellularLocation>
</comment>
<dbReference type="GO" id="GO:0009408">
    <property type="term" value="P:response to heat"/>
    <property type="evidence" value="ECO:0007669"/>
    <property type="project" value="InterPro"/>
</dbReference>
<dbReference type="InterPro" id="IPR002939">
    <property type="entry name" value="DnaJ_C"/>
</dbReference>
<keyword evidence="4 9" id="KW-0677">Repeat</keyword>
<dbReference type="GO" id="GO:0031072">
    <property type="term" value="F:heat shock protein binding"/>
    <property type="evidence" value="ECO:0007669"/>
    <property type="project" value="InterPro"/>
</dbReference>
<gene>
    <name evidence="9" type="primary">dnaJ</name>
    <name evidence="13" type="ORF">HNR73_001918</name>
</gene>
<keyword evidence="1 9" id="KW-0963">Cytoplasm</keyword>
<dbReference type="InterPro" id="IPR001623">
    <property type="entry name" value="DnaJ_domain"/>
</dbReference>
<evidence type="ECO:0000256" key="8">
    <source>
        <dbReference type="ARBA" id="ARBA00023186"/>
    </source>
</evidence>
<dbReference type="HAMAP" id="MF_01152">
    <property type="entry name" value="DnaJ"/>
    <property type="match status" value="1"/>
</dbReference>
<dbReference type="SUPFAM" id="SSF49493">
    <property type="entry name" value="HSP40/DnaJ peptide-binding domain"/>
    <property type="match status" value="2"/>
</dbReference>